<evidence type="ECO:0000313" key="3">
    <source>
        <dbReference type="EMBL" id="PVD31928.1"/>
    </source>
</evidence>
<gene>
    <name evidence="3" type="ORF">C0Q70_07354</name>
</gene>
<evidence type="ECO:0000256" key="1">
    <source>
        <dbReference type="SAM" id="MobiDB-lite"/>
    </source>
</evidence>
<dbReference type="PROSITE" id="PS50041">
    <property type="entry name" value="C_TYPE_LECTIN_2"/>
    <property type="match status" value="1"/>
</dbReference>
<dbReference type="EMBL" id="PZQS01000004">
    <property type="protein sequence ID" value="PVD31928.1"/>
    <property type="molecule type" value="Genomic_DNA"/>
</dbReference>
<dbReference type="CDD" id="cd00037">
    <property type="entry name" value="CLECT"/>
    <property type="match status" value="1"/>
</dbReference>
<dbReference type="SMART" id="SM00034">
    <property type="entry name" value="CLECT"/>
    <property type="match status" value="1"/>
</dbReference>
<evidence type="ECO:0000313" key="4">
    <source>
        <dbReference type="Proteomes" id="UP000245119"/>
    </source>
</evidence>
<dbReference type="InterPro" id="IPR050801">
    <property type="entry name" value="Ca-Dep_Lectins_ImmuneDev"/>
</dbReference>
<dbReference type="Gene3D" id="3.10.100.10">
    <property type="entry name" value="Mannose-Binding Protein A, subunit A"/>
    <property type="match status" value="1"/>
</dbReference>
<dbReference type="SUPFAM" id="SSF56436">
    <property type="entry name" value="C-type lectin-like"/>
    <property type="match status" value="1"/>
</dbReference>
<name>A0A2T7PET4_POMCA</name>
<feature type="domain" description="C-type lectin" evidence="2">
    <location>
        <begin position="427"/>
        <end position="554"/>
    </location>
</feature>
<accession>A0A2T7PET4</accession>
<dbReference type="PANTHER" id="PTHR22801">
    <property type="entry name" value="LITHOSTATHINE"/>
    <property type="match status" value="1"/>
</dbReference>
<dbReference type="InterPro" id="IPR016186">
    <property type="entry name" value="C-type_lectin-like/link_sf"/>
</dbReference>
<protein>
    <recommendedName>
        <fullName evidence="2">C-type lectin domain-containing protein</fullName>
    </recommendedName>
</protein>
<comment type="caution">
    <text evidence="3">The sequence shown here is derived from an EMBL/GenBank/DDBJ whole genome shotgun (WGS) entry which is preliminary data.</text>
</comment>
<dbReference type="Proteomes" id="UP000245119">
    <property type="component" value="Linkage Group LG4"/>
</dbReference>
<organism evidence="3 4">
    <name type="scientific">Pomacea canaliculata</name>
    <name type="common">Golden apple snail</name>
    <dbReference type="NCBI Taxonomy" id="400727"/>
    <lineage>
        <taxon>Eukaryota</taxon>
        <taxon>Metazoa</taxon>
        <taxon>Spiralia</taxon>
        <taxon>Lophotrochozoa</taxon>
        <taxon>Mollusca</taxon>
        <taxon>Gastropoda</taxon>
        <taxon>Caenogastropoda</taxon>
        <taxon>Architaenioglossa</taxon>
        <taxon>Ampullarioidea</taxon>
        <taxon>Ampullariidae</taxon>
        <taxon>Pomacea</taxon>
    </lineage>
</organism>
<proteinExistence type="predicted"/>
<reference evidence="3 4" key="1">
    <citation type="submission" date="2018-04" db="EMBL/GenBank/DDBJ databases">
        <title>The genome of golden apple snail Pomacea canaliculata provides insight into stress tolerance and invasive adaptation.</title>
        <authorList>
            <person name="Liu C."/>
            <person name="Liu B."/>
            <person name="Ren Y."/>
            <person name="Zhang Y."/>
            <person name="Wang H."/>
            <person name="Li S."/>
            <person name="Jiang F."/>
            <person name="Yin L."/>
            <person name="Zhang G."/>
            <person name="Qian W."/>
            <person name="Fan W."/>
        </authorList>
    </citation>
    <scope>NUCLEOTIDE SEQUENCE [LARGE SCALE GENOMIC DNA]</scope>
    <source>
        <strain evidence="3">SZHN2017</strain>
        <tissue evidence="3">Muscle</tissue>
    </source>
</reference>
<dbReference type="AlphaFoldDB" id="A0A2T7PET4"/>
<sequence>MDKNCLPAGVDRKSALPSSSQGRPAMTEQPHFYCNEGCESLGLCFHISRRGLTSCQKIQTYSVAVPGFDSCLGDNLVLNEPVPEATADDVYVFRNEVSIANTNTRATATLRDPMGQPFQSTGFSGQYFILDIPANVAISGSYCCELDCHAPNFCCIDDRSLLRQCGNAELQTAVKKVRTNVESANLAARLAGLEKRVSVMEALWRDLDKAGQQDLRQTGVAAVSQSVQCREKCDQPDASLETSTFKFQADVRELGRLQTQLDTMQQTMTEVRSWVQDGVARLNASIQDHRNKSAKDIEAVSAGLERYLARLQNVEGWMTKTDNRYSHIKDWLSNSHGWISKISGQMKLIMHNMTALGDNLTNFQTATEQRLSEVTDDLRDVKGALKDLANDANKSFNALQSRVSALTTMYRQRTYGGCPVEKGYLLYGQRCLKLYTRRQNYQSARTCCQADGAHLFHLKSRDHDVQPLFYLLDTLGKRLSQYTKNGLWVGADDIAAEGNFTWTDGTVIPRKSNLWSYGQPDDYGRNEDCVQVRYSRDFVLTDESCSQTVEFVCQVDVKA</sequence>
<feature type="region of interest" description="Disordered" evidence="1">
    <location>
        <begin position="1"/>
        <end position="24"/>
    </location>
</feature>
<dbReference type="Pfam" id="PF00059">
    <property type="entry name" value="Lectin_C"/>
    <property type="match status" value="1"/>
</dbReference>
<evidence type="ECO:0000259" key="2">
    <source>
        <dbReference type="PROSITE" id="PS50041"/>
    </source>
</evidence>
<keyword evidence="4" id="KW-1185">Reference proteome</keyword>
<dbReference type="OrthoDB" id="6146674at2759"/>
<dbReference type="InterPro" id="IPR016187">
    <property type="entry name" value="CTDL_fold"/>
</dbReference>
<dbReference type="PANTHER" id="PTHR22801:SF63">
    <property type="entry name" value="C-TYPE LECTIN DOMAIN-CONTAINING PROTEIN"/>
    <property type="match status" value="1"/>
</dbReference>
<dbReference type="InterPro" id="IPR001304">
    <property type="entry name" value="C-type_lectin-like"/>
</dbReference>